<dbReference type="PROSITE" id="PS00463">
    <property type="entry name" value="ZN2_CY6_FUNGAL_1"/>
    <property type="match status" value="1"/>
</dbReference>
<name>A0A1Y2BAR8_9TREE</name>
<dbReference type="InParanoid" id="A0A1Y2BAR8"/>
<gene>
    <name evidence="6" type="ORF">BCR39DRAFT_465430</name>
</gene>
<evidence type="ECO:0000259" key="5">
    <source>
        <dbReference type="PROSITE" id="PS50048"/>
    </source>
</evidence>
<dbReference type="CDD" id="cd00067">
    <property type="entry name" value="GAL4"/>
    <property type="match status" value="1"/>
</dbReference>
<dbReference type="GO" id="GO:0008270">
    <property type="term" value="F:zinc ion binding"/>
    <property type="evidence" value="ECO:0007669"/>
    <property type="project" value="InterPro"/>
</dbReference>
<dbReference type="OrthoDB" id="424974at2759"/>
<keyword evidence="2" id="KW-0479">Metal-binding</keyword>
<feature type="compositionally biased region" description="Basic and acidic residues" evidence="4">
    <location>
        <begin position="144"/>
        <end position="154"/>
    </location>
</feature>
<dbReference type="GO" id="GO:0000981">
    <property type="term" value="F:DNA-binding transcription factor activity, RNA polymerase II-specific"/>
    <property type="evidence" value="ECO:0007669"/>
    <property type="project" value="InterPro"/>
</dbReference>
<protein>
    <recommendedName>
        <fullName evidence="5">Zn(2)-C6 fungal-type domain-containing protein</fullName>
    </recommendedName>
</protein>
<dbReference type="Proteomes" id="UP000193986">
    <property type="component" value="Unassembled WGS sequence"/>
</dbReference>
<feature type="region of interest" description="Disordered" evidence="4">
    <location>
        <begin position="1"/>
        <end position="32"/>
    </location>
</feature>
<feature type="compositionally biased region" description="Basic and acidic residues" evidence="4">
    <location>
        <begin position="18"/>
        <end position="32"/>
    </location>
</feature>
<comment type="caution">
    <text evidence="6">The sequence shown here is derived from an EMBL/GenBank/DDBJ whole genome shotgun (WGS) entry which is preliminary data.</text>
</comment>
<dbReference type="Pfam" id="PF04082">
    <property type="entry name" value="Fungal_trans"/>
    <property type="match status" value="1"/>
</dbReference>
<evidence type="ECO:0000256" key="4">
    <source>
        <dbReference type="SAM" id="MobiDB-lite"/>
    </source>
</evidence>
<dbReference type="InterPro" id="IPR050613">
    <property type="entry name" value="Sec_Metabolite_Reg"/>
</dbReference>
<dbReference type="SMART" id="SM00066">
    <property type="entry name" value="GAL4"/>
    <property type="match status" value="1"/>
</dbReference>
<evidence type="ECO:0000313" key="6">
    <source>
        <dbReference type="EMBL" id="ORY31844.1"/>
    </source>
</evidence>
<dbReference type="AlphaFoldDB" id="A0A1Y2BAR8"/>
<feature type="domain" description="Zn(2)-C6 fungal-type" evidence="5">
    <location>
        <begin position="35"/>
        <end position="64"/>
    </location>
</feature>
<organism evidence="6 7">
    <name type="scientific">Naematelia encephala</name>
    <dbReference type="NCBI Taxonomy" id="71784"/>
    <lineage>
        <taxon>Eukaryota</taxon>
        <taxon>Fungi</taxon>
        <taxon>Dikarya</taxon>
        <taxon>Basidiomycota</taxon>
        <taxon>Agaricomycotina</taxon>
        <taxon>Tremellomycetes</taxon>
        <taxon>Tremellales</taxon>
        <taxon>Naemateliaceae</taxon>
        <taxon>Naematelia</taxon>
    </lineage>
</organism>
<dbReference type="GO" id="GO:0003677">
    <property type="term" value="F:DNA binding"/>
    <property type="evidence" value="ECO:0007669"/>
    <property type="project" value="InterPro"/>
</dbReference>
<dbReference type="PANTHER" id="PTHR31001:SF56">
    <property type="entry name" value="ZN(2)-C6 FUNGAL-TYPE DOMAIN-CONTAINING PROTEIN"/>
    <property type="match status" value="1"/>
</dbReference>
<dbReference type="GO" id="GO:0005634">
    <property type="term" value="C:nucleus"/>
    <property type="evidence" value="ECO:0007669"/>
    <property type="project" value="UniProtKB-SubCell"/>
</dbReference>
<dbReference type="InterPro" id="IPR036864">
    <property type="entry name" value="Zn2-C6_fun-type_DNA-bd_sf"/>
</dbReference>
<reference evidence="6 7" key="1">
    <citation type="submission" date="2016-07" db="EMBL/GenBank/DDBJ databases">
        <title>Pervasive Adenine N6-methylation of Active Genes in Fungi.</title>
        <authorList>
            <consortium name="DOE Joint Genome Institute"/>
            <person name="Mondo S.J."/>
            <person name="Dannebaum R.O."/>
            <person name="Kuo R.C."/>
            <person name="Labutti K."/>
            <person name="Haridas S."/>
            <person name="Kuo A."/>
            <person name="Salamov A."/>
            <person name="Ahrendt S.R."/>
            <person name="Lipzen A."/>
            <person name="Sullivan W."/>
            <person name="Andreopoulos W.B."/>
            <person name="Clum A."/>
            <person name="Lindquist E."/>
            <person name="Daum C."/>
            <person name="Ramamoorthy G.K."/>
            <person name="Gryganskyi A."/>
            <person name="Culley D."/>
            <person name="Magnuson J.K."/>
            <person name="James T.Y."/>
            <person name="O'Malley M.A."/>
            <person name="Stajich J.E."/>
            <person name="Spatafora J.W."/>
            <person name="Visel A."/>
            <person name="Grigoriev I.V."/>
        </authorList>
    </citation>
    <scope>NUCLEOTIDE SEQUENCE [LARGE SCALE GENOMIC DNA]</scope>
    <source>
        <strain evidence="6 7">68-887.2</strain>
    </source>
</reference>
<keyword evidence="7" id="KW-1185">Reference proteome</keyword>
<dbReference type="EMBL" id="MCFC01000013">
    <property type="protein sequence ID" value="ORY31844.1"/>
    <property type="molecule type" value="Genomic_DNA"/>
</dbReference>
<dbReference type="PANTHER" id="PTHR31001">
    <property type="entry name" value="UNCHARACTERIZED TRANSCRIPTIONAL REGULATORY PROTEIN"/>
    <property type="match status" value="1"/>
</dbReference>
<dbReference type="CDD" id="cd12148">
    <property type="entry name" value="fungal_TF_MHR"/>
    <property type="match status" value="1"/>
</dbReference>
<evidence type="ECO:0000313" key="7">
    <source>
        <dbReference type="Proteomes" id="UP000193986"/>
    </source>
</evidence>
<dbReference type="Pfam" id="PF00172">
    <property type="entry name" value="Zn_clus"/>
    <property type="match status" value="1"/>
</dbReference>
<evidence type="ECO:0000256" key="1">
    <source>
        <dbReference type="ARBA" id="ARBA00004123"/>
    </source>
</evidence>
<evidence type="ECO:0000256" key="3">
    <source>
        <dbReference type="ARBA" id="ARBA00023242"/>
    </source>
</evidence>
<feature type="compositionally biased region" description="Low complexity" evidence="4">
    <location>
        <begin position="128"/>
        <end position="140"/>
    </location>
</feature>
<evidence type="ECO:0000256" key="2">
    <source>
        <dbReference type="ARBA" id="ARBA00022723"/>
    </source>
</evidence>
<accession>A0A1Y2BAR8</accession>
<dbReference type="SUPFAM" id="SSF57701">
    <property type="entry name" value="Zn2/Cys6 DNA-binding domain"/>
    <property type="match status" value="1"/>
</dbReference>
<keyword evidence="3" id="KW-0539">Nucleus</keyword>
<dbReference type="InterPro" id="IPR001138">
    <property type="entry name" value="Zn2Cys6_DnaBD"/>
</dbReference>
<dbReference type="PROSITE" id="PS50048">
    <property type="entry name" value="ZN2_CY6_FUNGAL_2"/>
    <property type="match status" value="1"/>
</dbReference>
<sequence length="473" mass="52791">MGLTPGQVKAEITGNKRVKVEEKPKKEGAKEGKKSCSECRRLKAKCDRVFPCSNCRRRGCALVCPDGDLSCMQGKRLVLASTEQLHERIAQLESALVKAHSSSHSGPHPLLAAEYLDGGFASMPTPPGQSQLQPSHSPPSLADGHFHSPKDRYSDSSFTLATPHLSADRSSSQGRMAVESLLLTDDQAAPEGKREDDWVGENAAPALIVGTVDRAPSEERSDERRAIFERLRSILRVVPPRDVTRRKAEQYWQTSTWYGNILRKEEFDSIYEPAVYAPTPANPITPHKLACVLMLLALHTYFDLEADEEDPAIAEYWEGAQMCFDTRFGWASSVAGVQALGLATLFVGFGWRGAKATNFYWLRQMTTAVQALGLHKDPHPSLPEEEREFRRRVFHESYCIDCLISINHGQRTGVQLENIEAAMPKEQKPLLRIKYEYMQNVKAVVIDIGCRPDSSPASWELVNQTDARLMKSE</sequence>
<feature type="region of interest" description="Disordered" evidence="4">
    <location>
        <begin position="118"/>
        <end position="157"/>
    </location>
</feature>
<dbReference type="Gene3D" id="4.10.240.10">
    <property type="entry name" value="Zn(2)-C6 fungal-type DNA-binding domain"/>
    <property type="match status" value="1"/>
</dbReference>
<dbReference type="InterPro" id="IPR007219">
    <property type="entry name" value="XnlR_reg_dom"/>
</dbReference>
<dbReference type="GO" id="GO:0006351">
    <property type="term" value="P:DNA-templated transcription"/>
    <property type="evidence" value="ECO:0007669"/>
    <property type="project" value="InterPro"/>
</dbReference>
<proteinExistence type="predicted"/>
<comment type="subcellular location">
    <subcellularLocation>
        <location evidence="1">Nucleus</location>
    </subcellularLocation>
</comment>